<protein>
    <recommendedName>
        <fullName evidence="4">Protein kinase domain-containing protein</fullName>
    </recommendedName>
</protein>
<accession>A0A841EVT0</accession>
<dbReference type="PROSITE" id="PS51450">
    <property type="entry name" value="LRR"/>
    <property type="match status" value="1"/>
</dbReference>
<dbReference type="GO" id="GO:0005737">
    <property type="term" value="C:cytoplasm"/>
    <property type="evidence" value="ECO:0007669"/>
    <property type="project" value="TreeGrafter"/>
</dbReference>
<keyword evidence="1" id="KW-0433">Leucine-rich repeat</keyword>
<name>A0A841EVT0_9BACT</name>
<feature type="domain" description="Protein kinase" evidence="4">
    <location>
        <begin position="203"/>
        <end position="433"/>
    </location>
</feature>
<keyword evidence="2" id="KW-0677">Repeat</keyword>
<dbReference type="Pfam" id="PF07714">
    <property type="entry name" value="PK_Tyr_Ser-Thr"/>
    <property type="match status" value="1"/>
</dbReference>
<dbReference type="Proteomes" id="UP000524404">
    <property type="component" value="Unassembled WGS sequence"/>
</dbReference>
<dbReference type="Gene3D" id="3.30.200.20">
    <property type="entry name" value="Phosphorylase Kinase, domain 1"/>
    <property type="match status" value="1"/>
</dbReference>
<dbReference type="EMBL" id="JACHKT010000014">
    <property type="protein sequence ID" value="MBB6003571.1"/>
    <property type="molecule type" value="Genomic_DNA"/>
</dbReference>
<sequence>MQTLQQLYSGELLGTTRLKLSCGLKSFPKEIYQLADTLEILDLSGNELSALPDDFAQLKKLKIAFFSDNLFTEFPAVLGECQHLEMIGFKTNQIQSIPENAIPYTTRWLILTNNAIESIPASIGKCNRMQKLMLAGNRLKALPKELSACKNLQLLRISANQIEVFPEELLSFPQLSWLAFAGNPFSESTEEQIALEEIAWHELEIKEQLGEGASGNISKAEWITQQKTIAVKVYKGEVTSDGLPTDEMNACISAGNHPNLVTVLGKIKEHPADKHGLLMELIPANFRNLGGAPSFETCTRDTYPPETVFTLAEVIKISASIASVGKHLHALGVSHGDLYAHNTLVDEEANTLFGDFGAGSTYHVHSSKAAAIQRLEVRAFACLLDDLLRYLQADETDQDKVQILQDLVTKCMNEVVFARPSFEEIYQCITSLK</sequence>
<dbReference type="InterPro" id="IPR017441">
    <property type="entry name" value="Protein_kinase_ATP_BS"/>
</dbReference>
<reference evidence="5 6" key="1">
    <citation type="submission" date="2020-08" db="EMBL/GenBank/DDBJ databases">
        <title>Functional genomics of gut bacteria from endangered species of beetles.</title>
        <authorList>
            <person name="Carlos-Shanley C."/>
        </authorList>
    </citation>
    <scope>NUCLEOTIDE SEQUENCE [LARGE SCALE GENOMIC DNA]</scope>
    <source>
        <strain evidence="5 6">S00070</strain>
    </source>
</reference>
<evidence type="ECO:0000256" key="3">
    <source>
        <dbReference type="PROSITE-ProRule" id="PRU10141"/>
    </source>
</evidence>
<evidence type="ECO:0000313" key="6">
    <source>
        <dbReference type="Proteomes" id="UP000524404"/>
    </source>
</evidence>
<dbReference type="InterPro" id="IPR001611">
    <property type="entry name" value="Leu-rich_rpt"/>
</dbReference>
<evidence type="ECO:0000256" key="2">
    <source>
        <dbReference type="ARBA" id="ARBA00022737"/>
    </source>
</evidence>
<organism evidence="5 6">
    <name type="scientific">Arcicella rosea</name>
    <dbReference type="NCBI Taxonomy" id="502909"/>
    <lineage>
        <taxon>Bacteria</taxon>
        <taxon>Pseudomonadati</taxon>
        <taxon>Bacteroidota</taxon>
        <taxon>Cytophagia</taxon>
        <taxon>Cytophagales</taxon>
        <taxon>Flectobacillaceae</taxon>
        <taxon>Arcicella</taxon>
    </lineage>
</organism>
<dbReference type="Gene3D" id="3.80.10.10">
    <property type="entry name" value="Ribonuclease Inhibitor"/>
    <property type="match status" value="2"/>
</dbReference>
<dbReference type="Pfam" id="PF13855">
    <property type="entry name" value="LRR_8"/>
    <property type="match status" value="1"/>
</dbReference>
<proteinExistence type="predicted"/>
<dbReference type="GO" id="GO:0005524">
    <property type="term" value="F:ATP binding"/>
    <property type="evidence" value="ECO:0007669"/>
    <property type="project" value="UniProtKB-UniRule"/>
</dbReference>
<gene>
    <name evidence="5" type="ORF">HNP25_002229</name>
</gene>
<keyword evidence="3" id="KW-0067">ATP-binding</keyword>
<dbReference type="PANTHER" id="PTHR48051:SF1">
    <property type="entry name" value="RAS SUPPRESSOR PROTEIN 1"/>
    <property type="match status" value="1"/>
</dbReference>
<dbReference type="Gene3D" id="1.10.510.10">
    <property type="entry name" value="Transferase(Phosphotransferase) domain 1"/>
    <property type="match status" value="1"/>
</dbReference>
<evidence type="ECO:0000313" key="5">
    <source>
        <dbReference type="EMBL" id="MBB6003571.1"/>
    </source>
</evidence>
<dbReference type="SUPFAM" id="SSF52058">
    <property type="entry name" value="L domain-like"/>
    <property type="match status" value="1"/>
</dbReference>
<dbReference type="AlphaFoldDB" id="A0A841EVT0"/>
<evidence type="ECO:0000256" key="1">
    <source>
        <dbReference type="ARBA" id="ARBA00022614"/>
    </source>
</evidence>
<dbReference type="PROSITE" id="PS50011">
    <property type="entry name" value="PROTEIN_KINASE_DOM"/>
    <property type="match status" value="1"/>
</dbReference>
<dbReference type="InterPro" id="IPR000719">
    <property type="entry name" value="Prot_kinase_dom"/>
</dbReference>
<keyword evidence="6" id="KW-1185">Reference proteome</keyword>
<keyword evidence="3" id="KW-0547">Nucleotide-binding</keyword>
<dbReference type="RefSeq" id="WP_184134101.1">
    <property type="nucleotide sequence ID" value="NZ_JACHKT010000014.1"/>
</dbReference>
<dbReference type="GO" id="GO:0004672">
    <property type="term" value="F:protein kinase activity"/>
    <property type="evidence" value="ECO:0007669"/>
    <property type="project" value="InterPro"/>
</dbReference>
<dbReference type="PANTHER" id="PTHR48051">
    <property type="match status" value="1"/>
</dbReference>
<feature type="binding site" evidence="3">
    <location>
        <position position="232"/>
    </location>
    <ligand>
        <name>ATP</name>
        <dbReference type="ChEBI" id="CHEBI:30616"/>
    </ligand>
</feature>
<dbReference type="InterPro" id="IPR032675">
    <property type="entry name" value="LRR_dom_sf"/>
</dbReference>
<dbReference type="PROSITE" id="PS00107">
    <property type="entry name" value="PROTEIN_KINASE_ATP"/>
    <property type="match status" value="1"/>
</dbReference>
<dbReference type="InterPro" id="IPR001245">
    <property type="entry name" value="Ser-Thr/Tyr_kinase_cat_dom"/>
</dbReference>
<dbReference type="InterPro" id="IPR011009">
    <property type="entry name" value="Kinase-like_dom_sf"/>
</dbReference>
<dbReference type="SUPFAM" id="SSF56112">
    <property type="entry name" value="Protein kinase-like (PK-like)"/>
    <property type="match status" value="1"/>
</dbReference>
<evidence type="ECO:0000259" key="4">
    <source>
        <dbReference type="PROSITE" id="PS50011"/>
    </source>
</evidence>
<dbReference type="InterPro" id="IPR050216">
    <property type="entry name" value="LRR_domain-containing"/>
</dbReference>
<comment type="caution">
    <text evidence="5">The sequence shown here is derived from an EMBL/GenBank/DDBJ whole genome shotgun (WGS) entry which is preliminary data.</text>
</comment>
<dbReference type="Pfam" id="PF00560">
    <property type="entry name" value="LRR_1"/>
    <property type="match status" value="1"/>
</dbReference>